<dbReference type="CDD" id="cd22117">
    <property type="entry name" value="F-box_FBXL4"/>
    <property type="match status" value="1"/>
</dbReference>
<name>A0A1V6SUZ3_9EURO</name>
<evidence type="ECO:0000256" key="1">
    <source>
        <dbReference type="ARBA" id="ARBA00004906"/>
    </source>
</evidence>
<evidence type="ECO:0000259" key="3">
    <source>
        <dbReference type="PROSITE" id="PS50181"/>
    </source>
</evidence>
<dbReference type="GO" id="GO:0016567">
    <property type="term" value="P:protein ubiquitination"/>
    <property type="evidence" value="ECO:0007669"/>
    <property type="project" value="UniProtKB-UniPathway"/>
</dbReference>
<dbReference type="PANTHER" id="PTHR10706:SF130">
    <property type="entry name" value="F-BOX ONLY PROTEIN 31"/>
    <property type="match status" value="1"/>
</dbReference>
<keyword evidence="5" id="KW-1185">Reference proteome</keyword>
<dbReference type="SMART" id="SM00256">
    <property type="entry name" value="FBOX"/>
    <property type="match status" value="1"/>
</dbReference>
<reference evidence="5" key="1">
    <citation type="journal article" date="2017" name="Nat. Microbiol.">
        <title>Global analysis of biosynthetic gene clusters reveals vast potential of secondary metabolite production in Penicillium species.</title>
        <authorList>
            <person name="Nielsen J.C."/>
            <person name="Grijseels S."/>
            <person name="Prigent S."/>
            <person name="Ji B."/>
            <person name="Dainat J."/>
            <person name="Nielsen K.F."/>
            <person name="Frisvad J.C."/>
            <person name="Workman M."/>
            <person name="Nielsen J."/>
        </authorList>
    </citation>
    <scope>NUCLEOTIDE SEQUENCE [LARGE SCALE GENOMIC DNA]</scope>
    <source>
        <strain evidence="5">IBT 24891</strain>
    </source>
</reference>
<evidence type="ECO:0000313" key="5">
    <source>
        <dbReference type="Proteomes" id="UP000191285"/>
    </source>
</evidence>
<organism evidence="4 5">
    <name type="scientific">Penicillium steckii</name>
    <dbReference type="NCBI Taxonomy" id="303698"/>
    <lineage>
        <taxon>Eukaryota</taxon>
        <taxon>Fungi</taxon>
        <taxon>Dikarya</taxon>
        <taxon>Ascomycota</taxon>
        <taxon>Pezizomycotina</taxon>
        <taxon>Eurotiomycetes</taxon>
        <taxon>Eurotiomycetidae</taxon>
        <taxon>Eurotiales</taxon>
        <taxon>Aspergillaceae</taxon>
        <taxon>Penicillium</taxon>
    </lineage>
</organism>
<comment type="caution">
    <text evidence="4">The sequence shown here is derived from an EMBL/GenBank/DDBJ whole genome shotgun (WGS) entry which is preliminary data.</text>
</comment>
<dbReference type="Proteomes" id="UP000191285">
    <property type="component" value="Unassembled WGS sequence"/>
</dbReference>
<dbReference type="SUPFAM" id="SSF81383">
    <property type="entry name" value="F-box domain"/>
    <property type="match status" value="1"/>
</dbReference>
<feature type="domain" description="F-box" evidence="3">
    <location>
        <begin position="45"/>
        <end position="91"/>
    </location>
</feature>
<accession>A0A1V6SUZ3</accession>
<proteinExistence type="predicted"/>
<dbReference type="InterPro" id="IPR001810">
    <property type="entry name" value="F-box_dom"/>
</dbReference>
<dbReference type="UniPathway" id="UPA00143"/>
<dbReference type="AlphaFoldDB" id="A0A1V6SUZ3"/>
<evidence type="ECO:0000256" key="2">
    <source>
        <dbReference type="ARBA" id="ARBA00022786"/>
    </source>
</evidence>
<dbReference type="InterPro" id="IPR045048">
    <property type="entry name" value="FBXO31/39"/>
</dbReference>
<dbReference type="InterPro" id="IPR036047">
    <property type="entry name" value="F-box-like_dom_sf"/>
</dbReference>
<sequence length="454" mass="51633">MADVISSNKVSGLESLASLPGLRKHQQYMDNILHEQQWTKTTHSSSIIDKLPAEILHYILSFLSPHDLARVSVTCRALEEHASNDLLWARLVNSNLPFPIHDPGPFESFRRLYLAHLPYWFIPKNKIWFADNEHTGNLILARYDNRRGVIEAYRLIADRGSPEFQVWEAHPDVMIQSFHPTVSLWLDDPVLLLKDLEPSESTSECQTWMAERKMHMPAEANHLFNSLLLCSNQDTHEQNQLNLWPPPNIPSENRVVRSILGADPSDPESWSEASQEAFRIRRWTNFRLMISPGQNSAMITYSTLDPDLYTPTREKPYQGVWVGDYSAHGCEFLLIIQGDPSDDNEGDSTTGTVQRGSLHAIKLTGDPNVPRGETTFISGDIGPKGLIKVETEEPFKGSRIVRANGHVAGLGFHDDTYISSQLILVSTEYIAHYWQEMGHISYYRRVDINNLLQI</sequence>
<keyword evidence="2" id="KW-0833">Ubl conjugation pathway</keyword>
<dbReference type="PROSITE" id="PS50181">
    <property type="entry name" value="FBOX"/>
    <property type="match status" value="1"/>
</dbReference>
<evidence type="ECO:0000313" key="4">
    <source>
        <dbReference type="EMBL" id="OQE17564.1"/>
    </source>
</evidence>
<comment type="pathway">
    <text evidence="1">Protein modification; protein ubiquitination.</text>
</comment>
<dbReference type="PANTHER" id="PTHR10706">
    <property type="entry name" value="F-BOX FAMILY PROTEIN"/>
    <property type="match status" value="1"/>
</dbReference>
<dbReference type="OrthoDB" id="722566at2759"/>
<dbReference type="Pfam" id="PF12937">
    <property type="entry name" value="F-box-like"/>
    <property type="match status" value="1"/>
</dbReference>
<dbReference type="Gene3D" id="1.20.1280.50">
    <property type="match status" value="1"/>
</dbReference>
<dbReference type="STRING" id="303698.A0A1V6SUZ3"/>
<dbReference type="Pfam" id="PF12014">
    <property type="entry name" value="Cyclin_D1_bind"/>
    <property type="match status" value="1"/>
</dbReference>
<protein>
    <recommendedName>
        <fullName evidence="3">F-box domain-containing protein</fullName>
    </recommendedName>
</protein>
<dbReference type="EMBL" id="MLKD01000020">
    <property type="protein sequence ID" value="OQE17564.1"/>
    <property type="molecule type" value="Genomic_DNA"/>
</dbReference>
<gene>
    <name evidence="4" type="ORF">PENSTE_c020G06531</name>
</gene>